<dbReference type="InterPro" id="IPR001611">
    <property type="entry name" value="Leu-rich_rpt"/>
</dbReference>
<evidence type="ECO:0000256" key="24">
    <source>
        <dbReference type="SAM" id="Phobius"/>
    </source>
</evidence>
<dbReference type="InterPro" id="IPR000719">
    <property type="entry name" value="Prot_kinase_dom"/>
</dbReference>
<dbReference type="EC" id="2.7.11.1" evidence="5"/>
<evidence type="ECO:0000256" key="12">
    <source>
        <dbReference type="ARBA" id="ARBA00022729"/>
    </source>
</evidence>
<evidence type="ECO:0000313" key="26">
    <source>
        <dbReference type="Proteomes" id="UP000504621"/>
    </source>
</evidence>
<comment type="similarity">
    <text evidence="3">Belongs to the protein kinase superfamily. Ser/Thr protein kinase family.</text>
</comment>
<dbReference type="FunFam" id="1.10.510.10:FF:000358">
    <property type="entry name" value="Putative leucine-rich repeat receptor-like serine/threonine-protein kinase"/>
    <property type="match status" value="1"/>
</dbReference>
<evidence type="ECO:0000256" key="23">
    <source>
        <dbReference type="PROSITE-ProRule" id="PRU10141"/>
    </source>
</evidence>
<evidence type="ECO:0000256" key="4">
    <source>
        <dbReference type="ARBA" id="ARBA00009592"/>
    </source>
</evidence>
<dbReference type="Pfam" id="PF00069">
    <property type="entry name" value="Pkinase"/>
    <property type="match status" value="1"/>
</dbReference>
<dbReference type="InterPro" id="IPR011009">
    <property type="entry name" value="Kinase-like_dom_sf"/>
</dbReference>
<evidence type="ECO:0000259" key="25">
    <source>
        <dbReference type="PROSITE" id="PS50011"/>
    </source>
</evidence>
<accession>A0A6J1A7F6</accession>
<evidence type="ECO:0000256" key="16">
    <source>
        <dbReference type="ARBA" id="ARBA00022840"/>
    </source>
</evidence>
<keyword evidence="7" id="KW-0723">Serine/threonine-protein kinase</keyword>
<dbReference type="FunFam" id="3.80.10.10:FF:000288">
    <property type="entry name" value="LRR receptor-like serine/threonine-protein kinase EFR"/>
    <property type="match status" value="1"/>
</dbReference>
<dbReference type="AlphaFoldDB" id="A0A6J1A7F6"/>
<dbReference type="InterPro" id="IPR032675">
    <property type="entry name" value="LRR_dom_sf"/>
</dbReference>
<keyword evidence="10" id="KW-0808">Transferase</keyword>
<dbReference type="Pfam" id="PF08263">
    <property type="entry name" value="LRRNT_2"/>
    <property type="match status" value="1"/>
</dbReference>
<comment type="catalytic activity">
    <reaction evidence="21">
        <text>L-threonyl-[protein] + ATP = O-phospho-L-threonyl-[protein] + ADP + H(+)</text>
        <dbReference type="Rhea" id="RHEA:46608"/>
        <dbReference type="Rhea" id="RHEA-COMP:11060"/>
        <dbReference type="Rhea" id="RHEA-COMP:11605"/>
        <dbReference type="ChEBI" id="CHEBI:15378"/>
        <dbReference type="ChEBI" id="CHEBI:30013"/>
        <dbReference type="ChEBI" id="CHEBI:30616"/>
        <dbReference type="ChEBI" id="CHEBI:61977"/>
        <dbReference type="ChEBI" id="CHEBI:456216"/>
        <dbReference type="EC" id="2.7.11.1"/>
    </reaction>
</comment>
<feature type="domain" description="Protein kinase" evidence="25">
    <location>
        <begin position="720"/>
        <end position="997"/>
    </location>
</feature>
<keyword evidence="12" id="KW-0732">Signal</keyword>
<dbReference type="InterPro" id="IPR051809">
    <property type="entry name" value="Plant_receptor-like_S/T_kinase"/>
</dbReference>
<keyword evidence="15" id="KW-0418">Kinase</keyword>
<evidence type="ECO:0000256" key="10">
    <source>
        <dbReference type="ARBA" id="ARBA00022679"/>
    </source>
</evidence>
<dbReference type="GO" id="GO:0005886">
    <property type="term" value="C:plasma membrane"/>
    <property type="evidence" value="ECO:0007669"/>
    <property type="project" value="UniProtKB-SubCell"/>
</dbReference>
<proteinExistence type="inferred from homology"/>
<evidence type="ECO:0000256" key="21">
    <source>
        <dbReference type="ARBA" id="ARBA00047899"/>
    </source>
</evidence>
<keyword evidence="9" id="KW-0433">Leucine-rich repeat</keyword>
<dbReference type="FunFam" id="3.30.200.20:FF:000432">
    <property type="entry name" value="LRR receptor-like serine/threonine-protein kinase EFR"/>
    <property type="match status" value="1"/>
</dbReference>
<dbReference type="PROSITE" id="PS50011">
    <property type="entry name" value="PROTEIN_KINASE_DOM"/>
    <property type="match status" value="1"/>
</dbReference>
<dbReference type="Pfam" id="PF00560">
    <property type="entry name" value="LRR_1"/>
    <property type="match status" value="6"/>
</dbReference>
<dbReference type="SMART" id="SM00220">
    <property type="entry name" value="S_TKc"/>
    <property type="match status" value="1"/>
</dbReference>
<evidence type="ECO:0000256" key="8">
    <source>
        <dbReference type="ARBA" id="ARBA00022553"/>
    </source>
</evidence>
<dbReference type="Proteomes" id="UP000504621">
    <property type="component" value="Unplaced"/>
</dbReference>
<dbReference type="FunFam" id="3.80.10.10:FF:000041">
    <property type="entry name" value="LRR receptor-like serine/threonine-protein kinase ERECTA"/>
    <property type="match status" value="1"/>
</dbReference>
<dbReference type="GO" id="GO:0004674">
    <property type="term" value="F:protein serine/threonine kinase activity"/>
    <property type="evidence" value="ECO:0007669"/>
    <property type="project" value="UniProtKB-KW"/>
</dbReference>
<dbReference type="SMART" id="SM00369">
    <property type="entry name" value="LRR_TYP"/>
    <property type="match status" value="8"/>
</dbReference>
<dbReference type="PROSITE" id="PS00107">
    <property type="entry name" value="PROTEIN_KINASE_ATP"/>
    <property type="match status" value="1"/>
</dbReference>
<dbReference type="Gene3D" id="3.30.200.20">
    <property type="entry name" value="Phosphorylase Kinase, domain 1"/>
    <property type="match status" value="1"/>
</dbReference>
<dbReference type="RefSeq" id="XP_021282649.1">
    <property type="nucleotide sequence ID" value="XM_021426974.1"/>
</dbReference>
<keyword evidence="14 23" id="KW-0547">Nucleotide-binding</keyword>
<evidence type="ECO:0000256" key="20">
    <source>
        <dbReference type="ARBA" id="ARBA00023180"/>
    </source>
</evidence>
<feature type="transmembrane region" description="Helical" evidence="24">
    <location>
        <begin position="662"/>
        <end position="689"/>
    </location>
</feature>
<keyword evidence="18 24" id="KW-0472">Membrane</keyword>
<comment type="catalytic activity">
    <reaction evidence="22">
        <text>L-seryl-[protein] + ATP = O-phospho-L-seryl-[protein] + ADP + H(+)</text>
        <dbReference type="Rhea" id="RHEA:17989"/>
        <dbReference type="Rhea" id="RHEA-COMP:9863"/>
        <dbReference type="Rhea" id="RHEA-COMP:11604"/>
        <dbReference type="ChEBI" id="CHEBI:15378"/>
        <dbReference type="ChEBI" id="CHEBI:29999"/>
        <dbReference type="ChEBI" id="CHEBI:30616"/>
        <dbReference type="ChEBI" id="CHEBI:83421"/>
        <dbReference type="ChEBI" id="CHEBI:456216"/>
        <dbReference type="EC" id="2.7.11.1"/>
    </reaction>
</comment>
<dbReference type="InterPro" id="IPR017441">
    <property type="entry name" value="Protein_kinase_ATP_BS"/>
</dbReference>
<evidence type="ECO:0000256" key="2">
    <source>
        <dbReference type="ARBA" id="ARBA00004479"/>
    </source>
</evidence>
<dbReference type="GO" id="GO:0005524">
    <property type="term" value="F:ATP binding"/>
    <property type="evidence" value="ECO:0007669"/>
    <property type="project" value="UniProtKB-UniRule"/>
</dbReference>
<keyword evidence="17 24" id="KW-1133">Transmembrane helix</keyword>
<dbReference type="OrthoDB" id="676979at2759"/>
<reference evidence="27" key="1">
    <citation type="submission" date="2025-08" db="UniProtKB">
        <authorList>
            <consortium name="RefSeq"/>
        </authorList>
    </citation>
    <scope>IDENTIFICATION</scope>
    <source>
        <tissue evidence="27">Leaf</tissue>
    </source>
</reference>
<evidence type="ECO:0000256" key="11">
    <source>
        <dbReference type="ARBA" id="ARBA00022692"/>
    </source>
</evidence>
<evidence type="ECO:0000256" key="6">
    <source>
        <dbReference type="ARBA" id="ARBA00022475"/>
    </source>
</evidence>
<keyword evidence="19" id="KW-0675">Receptor</keyword>
<feature type="binding site" evidence="23">
    <location>
        <position position="749"/>
    </location>
    <ligand>
        <name>ATP</name>
        <dbReference type="ChEBI" id="CHEBI:30616"/>
    </ligand>
</feature>
<comment type="subcellular location">
    <subcellularLocation>
        <location evidence="1">Cell membrane</location>
        <topology evidence="1">Single-pass membrane protein</topology>
    </subcellularLocation>
    <subcellularLocation>
        <location evidence="2">Membrane</location>
        <topology evidence="2">Single-pass type I membrane protein</topology>
    </subcellularLocation>
</comment>
<keyword evidence="11 24" id="KW-0812">Transmembrane</keyword>
<organism evidence="26 27">
    <name type="scientific">Herrania umbratica</name>
    <dbReference type="NCBI Taxonomy" id="108875"/>
    <lineage>
        <taxon>Eukaryota</taxon>
        <taxon>Viridiplantae</taxon>
        <taxon>Streptophyta</taxon>
        <taxon>Embryophyta</taxon>
        <taxon>Tracheophyta</taxon>
        <taxon>Spermatophyta</taxon>
        <taxon>Magnoliopsida</taxon>
        <taxon>eudicotyledons</taxon>
        <taxon>Gunneridae</taxon>
        <taxon>Pentapetalae</taxon>
        <taxon>rosids</taxon>
        <taxon>malvids</taxon>
        <taxon>Malvales</taxon>
        <taxon>Malvaceae</taxon>
        <taxon>Byttnerioideae</taxon>
        <taxon>Herrania</taxon>
    </lineage>
</organism>
<comment type="similarity">
    <text evidence="4">Belongs to the RLP family.</text>
</comment>
<keyword evidence="13" id="KW-0677">Repeat</keyword>
<evidence type="ECO:0000256" key="5">
    <source>
        <dbReference type="ARBA" id="ARBA00012513"/>
    </source>
</evidence>
<protein>
    <recommendedName>
        <fullName evidence="5">non-specific serine/threonine protein kinase</fullName>
        <ecNumber evidence="5">2.7.11.1</ecNumber>
    </recommendedName>
</protein>
<keyword evidence="26" id="KW-1185">Reference proteome</keyword>
<name>A0A6J1A7F6_9ROSI</name>
<evidence type="ECO:0000256" key="14">
    <source>
        <dbReference type="ARBA" id="ARBA00022741"/>
    </source>
</evidence>
<dbReference type="Gene3D" id="3.80.10.10">
    <property type="entry name" value="Ribonuclease Inhibitor"/>
    <property type="match status" value="2"/>
</dbReference>
<evidence type="ECO:0000256" key="7">
    <source>
        <dbReference type="ARBA" id="ARBA00022527"/>
    </source>
</evidence>
<dbReference type="InterPro" id="IPR013210">
    <property type="entry name" value="LRR_N_plant-typ"/>
</dbReference>
<evidence type="ECO:0000256" key="3">
    <source>
        <dbReference type="ARBA" id="ARBA00008684"/>
    </source>
</evidence>
<keyword evidence="16 23" id="KW-0067">ATP-binding</keyword>
<gene>
    <name evidence="27" type="primary">LOC110415351</name>
</gene>
<dbReference type="PROSITE" id="PS00108">
    <property type="entry name" value="PROTEIN_KINASE_ST"/>
    <property type="match status" value="1"/>
</dbReference>
<dbReference type="Pfam" id="PF23598">
    <property type="entry name" value="LRR_14"/>
    <property type="match status" value="1"/>
</dbReference>
<dbReference type="Gene3D" id="1.10.510.10">
    <property type="entry name" value="Transferase(Phosphotransferase) domain 1"/>
    <property type="match status" value="1"/>
</dbReference>
<dbReference type="InterPro" id="IPR003591">
    <property type="entry name" value="Leu-rich_rpt_typical-subtyp"/>
</dbReference>
<sequence>MWLSEMHLKVSWSLNFSVHVAFVLLFCFNLKGPYLLGSATFVVNGNETDLEALLQFKAKISGDQLGIMRSWNNSVHFCQWRGVKCSQRHQRVTKLDLRTLRLMGSISPFIGNLSFLRVLNLQNNSFSLGVPQEIGRLRRLQELTLDRNFISGEIPSNLSGCSKLRRLYIGHNLLAGEIPATLSRLSSLEELGFSNNTLSGSIPPSLGNLTSLGTIYLSLNRFTGVIPESLGQLNNLTILSVAENKISGTVPSSLFNLSNIRILDIGENNFQGSLPSQLGFNMPYLQIFSVSLNQLSGPFPLSITNASNLITLQVVGNKFTGNMSSFRKLEKLQSLNIADNLLGSQGTNDLKFLCSLTNTTSLEFVDMSDNSFGGVLPECISNLSAAITVLAMQGNHILGRIPEGIGNLINLEVLVAGENQLSGSIPSAIGRLPKLQLFAVNVNSISGGIPSSLGNLKMLIKLYLNDNNLQGNIPPSLGKCVNLVLLDLSNNNLSGSIPSQIAGLSSLSIGLALSSNRLTGVLPSEVGNLRNLGILDVSQNMLSGVIPNDLGNCISLELLLMRGNFFQGSIPSSLSSLRGLAHLDISNNNLTGEIPKFLVNFNSLLYLNLSHNDFEGVVPVDGVFKNVSATFLEGNNKLCGGTPQFHLPACDRLKQHRRRSPISLKLIIAIVSALLGVILVFYFIFGFWFRKKRKRLTSPNAENPCLRLSYQMILKATNGFSSANLVGTGSFGFVYKGVLEENRTIIAVKVFKLLSHGASRSFMAECEALRNVRHRNLVKILTVCSGLDYQGNGFKALVYEFMANGSLEDWLHPPVGMNEAEAAKSLNIFQRLNVAIDVGCALEYLHHYCETPIVHCDLKPSNILLDDKMVGHVSDFGLAKFITSDVQNNTSSLSSSLGLRGTIGYAPPEYGLGSDVTTYGDVYSYGILLLEMFTGRRPTDEMFKENLNLHNFVKTALPNRVAEIIDPILLQEGSGEETMINNTCKESNLKDNRHLFYLNSIFEIGVACSVELPNQRICMTDVVAELCSIREKLLPTRSSRPTGTR</sequence>
<evidence type="ECO:0000256" key="17">
    <source>
        <dbReference type="ARBA" id="ARBA00022989"/>
    </source>
</evidence>
<evidence type="ECO:0000256" key="1">
    <source>
        <dbReference type="ARBA" id="ARBA00004162"/>
    </source>
</evidence>
<evidence type="ECO:0000256" key="13">
    <source>
        <dbReference type="ARBA" id="ARBA00022737"/>
    </source>
</evidence>
<dbReference type="GeneID" id="110415351"/>
<keyword evidence="6" id="KW-1003">Cell membrane</keyword>
<dbReference type="SUPFAM" id="SSF52058">
    <property type="entry name" value="L domain-like"/>
    <property type="match status" value="2"/>
</dbReference>
<evidence type="ECO:0000256" key="18">
    <source>
        <dbReference type="ARBA" id="ARBA00023136"/>
    </source>
</evidence>
<dbReference type="InterPro" id="IPR055414">
    <property type="entry name" value="LRR_R13L4/SHOC2-like"/>
</dbReference>
<evidence type="ECO:0000256" key="15">
    <source>
        <dbReference type="ARBA" id="ARBA00022777"/>
    </source>
</evidence>
<dbReference type="InterPro" id="IPR008271">
    <property type="entry name" value="Ser/Thr_kinase_AS"/>
</dbReference>
<evidence type="ECO:0000256" key="19">
    <source>
        <dbReference type="ARBA" id="ARBA00023170"/>
    </source>
</evidence>
<keyword evidence="20" id="KW-0325">Glycoprotein</keyword>
<evidence type="ECO:0000256" key="9">
    <source>
        <dbReference type="ARBA" id="ARBA00022614"/>
    </source>
</evidence>
<evidence type="ECO:0000256" key="22">
    <source>
        <dbReference type="ARBA" id="ARBA00048679"/>
    </source>
</evidence>
<dbReference type="SUPFAM" id="SSF56112">
    <property type="entry name" value="Protein kinase-like (PK-like)"/>
    <property type="match status" value="1"/>
</dbReference>
<dbReference type="PANTHER" id="PTHR27008:SF610">
    <property type="entry name" value="SERINE-THREONINE_TYROSINE-PROTEIN KINASE CATALYTIC DOMAIN-CONTAINING PROTEIN"/>
    <property type="match status" value="1"/>
</dbReference>
<dbReference type="FunFam" id="3.80.10.10:FF:000101">
    <property type="entry name" value="LRR receptor-like serine/threonine-protein kinase ERECTA"/>
    <property type="match status" value="1"/>
</dbReference>
<dbReference type="PANTHER" id="PTHR27008">
    <property type="entry name" value="OS04G0122200 PROTEIN"/>
    <property type="match status" value="1"/>
</dbReference>
<keyword evidence="8" id="KW-0597">Phosphoprotein</keyword>
<evidence type="ECO:0000313" key="27">
    <source>
        <dbReference type="RefSeq" id="XP_021282649.1"/>
    </source>
</evidence>